<evidence type="ECO:0000259" key="5">
    <source>
        <dbReference type="PROSITE" id="PS50932"/>
    </source>
</evidence>
<dbReference type="PANTHER" id="PTHR30146">
    <property type="entry name" value="LACI-RELATED TRANSCRIPTIONAL REPRESSOR"/>
    <property type="match status" value="1"/>
</dbReference>
<dbReference type="InterPro" id="IPR046335">
    <property type="entry name" value="LacI/GalR-like_sensor"/>
</dbReference>
<evidence type="ECO:0000256" key="4">
    <source>
        <dbReference type="SAM" id="MobiDB-lite"/>
    </source>
</evidence>
<dbReference type="Proteomes" id="UP000524237">
    <property type="component" value="Unassembled WGS sequence"/>
</dbReference>
<dbReference type="Gene3D" id="1.10.260.40">
    <property type="entry name" value="lambda repressor-like DNA-binding domains"/>
    <property type="match status" value="1"/>
</dbReference>
<keyword evidence="7" id="KW-1185">Reference proteome</keyword>
<evidence type="ECO:0000256" key="3">
    <source>
        <dbReference type="ARBA" id="ARBA00023163"/>
    </source>
</evidence>
<dbReference type="Pfam" id="PF13377">
    <property type="entry name" value="Peripla_BP_3"/>
    <property type="match status" value="1"/>
</dbReference>
<dbReference type="Pfam" id="PF00356">
    <property type="entry name" value="LacI"/>
    <property type="match status" value="1"/>
</dbReference>
<comment type="caution">
    <text evidence="6">The sequence shown here is derived from an EMBL/GenBank/DDBJ whole genome shotgun (WGS) entry which is preliminary data.</text>
</comment>
<feature type="domain" description="HTH lacI-type" evidence="5">
    <location>
        <begin position="10"/>
        <end position="64"/>
    </location>
</feature>
<feature type="region of interest" description="Disordered" evidence="4">
    <location>
        <begin position="326"/>
        <end position="345"/>
    </location>
</feature>
<dbReference type="Gene3D" id="3.40.50.2300">
    <property type="match status" value="2"/>
</dbReference>
<dbReference type="CDD" id="cd01392">
    <property type="entry name" value="HTH_LacI"/>
    <property type="match status" value="1"/>
</dbReference>
<dbReference type="EMBL" id="JACGWU010000003">
    <property type="protein sequence ID" value="MBA8829183.1"/>
    <property type="molecule type" value="Genomic_DNA"/>
</dbReference>
<dbReference type="PROSITE" id="PS50932">
    <property type="entry name" value="HTH_LACI_2"/>
    <property type="match status" value="1"/>
</dbReference>
<reference evidence="6 7" key="1">
    <citation type="submission" date="2020-07" db="EMBL/GenBank/DDBJ databases">
        <title>Sequencing the genomes of 1000 actinobacteria strains.</title>
        <authorList>
            <person name="Klenk H.-P."/>
        </authorList>
    </citation>
    <scope>NUCLEOTIDE SEQUENCE [LARGE SCALE GENOMIC DNA]</scope>
    <source>
        <strain evidence="6 7">DSM 23737</strain>
    </source>
</reference>
<keyword evidence="3" id="KW-0804">Transcription</keyword>
<dbReference type="SUPFAM" id="SSF47413">
    <property type="entry name" value="lambda repressor-like DNA-binding domains"/>
    <property type="match status" value="1"/>
</dbReference>
<sequence length="345" mass="37108">MTADRDRRRATIHDVARHAGVSITTVSHSLNTKGIVAAATRQRVLDAAAALGYSPNPIARRLRGNRLGVIGLVIRPLDSLETYQPEGVDYFVRFVGAAAVESLDRGFGLMLVRDPTKQNAPAIALGVDGFIVCDPVGNDPVIELLDRSDIPLVTVGRDIERPNFENWLESGGVTDATVVFEHLSAQGAKRIALVTGTDDNAWYADSMQAYAEWILAHPQDAIVYHQDETTGETGGRVVADAMLADARGLPDAVYFLTGRGAAGLQARFQERGLEIPRDLLIVAGSDAEQTRSAVPTITSVDLAPEETARAAVDFLLRRLDDENAVAPPPVQNTLRVRGSTTRPSA</sequence>
<organism evidence="6 7">
    <name type="scientific">Alpinimonas psychrophila</name>
    <dbReference type="NCBI Taxonomy" id="748908"/>
    <lineage>
        <taxon>Bacteria</taxon>
        <taxon>Bacillati</taxon>
        <taxon>Actinomycetota</taxon>
        <taxon>Actinomycetes</taxon>
        <taxon>Micrococcales</taxon>
        <taxon>Microbacteriaceae</taxon>
        <taxon>Alpinimonas</taxon>
    </lineage>
</organism>
<dbReference type="SMART" id="SM00354">
    <property type="entry name" value="HTH_LACI"/>
    <property type="match status" value="1"/>
</dbReference>
<evidence type="ECO:0000313" key="7">
    <source>
        <dbReference type="Proteomes" id="UP000524237"/>
    </source>
</evidence>
<evidence type="ECO:0000256" key="2">
    <source>
        <dbReference type="ARBA" id="ARBA00023125"/>
    </source>
</evidence>
<name>A0A7W3JTW7_9MICO</name>
<feature type="compositionally biased region" description="Polar residues" evidence="4">
    <location>
        <begin position="331"/>
        <end position="345"/>
    </location>
</feature>
<proteinExistence type="predicted"/>
<dbReference type="RefSeq" id="WP_182484627.1">
    <property type="nucleotide sequence ID" value="NZ_JACGWU010000003.1"/>
</dbReference>
<dbReference type="InterPro" id="IPR028082">
    <property type="entry name" value="Peripla_BP_I"/>
</dbReference>
<accession>A0A7W3JTW7</accession>
<dbReference type="SUPFAM" id="SSF53822">
    <property type="entry name" value="Periplasmic binding protein-like I"/>
    <property type="match status" value="1"/>
</dbReference>
<dbReference type="GO" id="GO:0000976">
    <property type="term" value="F:transcription cis-regulatory region binding"/>
    <property type="evidence" value="ECO:0007669"/>
    <property type="project" value="TreeGrafter"/>
</dbReference>
<evidence type="ECO:0000313" key="6">
    <source>
        <dbReference type="EMBL" id="MBA8829183.1"/>
    </source>
</evidence>
<gene>
    <name evidence="6" type="ORF">FB555_001286</name>
</gene>
<dbReference type="InterPro" id="IPR000843">
    <property type="entry name" value="HTH_LacI"/>
</dbReference>
<dbReference type="InterPro" id="IPR010982">
    <property type="entry name" value="Lambda_DNA-bd_dom_sf"/>
</dbReference>
<keyword evidence="1" id="KW-0805">Transcription regulation</keyword>
<evidence type="ECO:0000256" key="1">
    <source>
        <dbReference type="ARBA" id="ARBA00023015"/>
    </source>
</evidence>
<dbReference type="GO" id="GO:0003700">
    <property type="term" value="F:DNA-binding transcription factor activity"/>
    <property type="evidence" value="ECO:0007669"/>
    <property type="project" value="TreeGrafter"/>
</dbReference>
<protein>
    <submittedName>
        <fullName evidence="6">DNA-binding LacI/PurR family transcriptional regulator</fullName>
    </submittedName>
</protein>
<keyword evidence="2 6" id="KW-0238">DNA-binding</keyword>
<dbReference type="AlphaFoldDB" id="A0A7W3JTW7"/>
<dbReference type="PANTHER" id="PTHR30146:SF153">
    <property type="entry name" value="LACTOSE OPERON REPRESSOR"/>
    <property type="match status" value="1"/>
</dbReference>